<protein>
    <recommendedName>
        <fullName evidence="5">HIG1 domain-containing protein</fullName>
    </recommendedName>
</protein>
<evidence type="ECO:0000313" key="7">
    <source>
        <dbReference type="Proteomes" id="UP001161391"/>
    </source>
</evidence>
<keyword evidence="1 4" id="KW-0812">Transmembrane</keyword>
<dbReference type="EMBL" id="BSNK01000002">
    <property type="protein sequence ID" value="GLQ25042.1"/>
    <property type="molecule type" value="Genomic_DNA"/>
</dbReference>
<feature type="domain" description="HIG1" evidence="5">
    <location>
        <begin position="1"/>
        <end position="67"/>
    </location>
</feature>
<reference evidence="6" key="1">
    <citation type="journal article" date="2014" name="Int. J. Syst. Evol. Microbiol.">
        <title>Complete genome of a new Firmicutes species belonging to the dominant human colonic microbiota ('Ruminococcus bicirculans') reveals two chromosomes and a selective capacity to utilize plant glucans.</title>
        <authorList>
            <consortium name="NISC Comparative Sequencing Program"/>
            <person name="Wegmann U."/>
            <person name="Louis P."/>
            <person name="Goesmann A."/>
            <person name="Henrissat B."/>
            <person name="Duncan S.H."/>
            <person name="Flint H.J."/>
        </authorList>
    </citation>
    <scope>NUCLEOTIDE SEQUENCE</scope>
    <source>
        <strain evidence="6">NBRC 108219</strain>
    </source>
</reference>
<evidence type="ECO:0000259" key="5">
    <source>
        <dbReference type="PROSITE" id="PS51503"/>
    </source>
</evidence>
<dbReference type="InterPro" id="IPR007667">
    <property type="entry name" value="Hypoxia_induced_domain"/>
</dbReference>
<dbReference type="Pfam" id="PF04588">
    <property type="entry name" value="HIG_1_N"/>
    <property type="match status" value="1"/>
</dbReference>
<evidence type="ECO:0000256" key="3">
    <source>
        <dbReference type="ARBA" id="ARBA00023136"/>
    </source>
</evidence>
<evidence type="ECO:0000256" key="4">
    <source>
        <dbReference type="SAM" id="Phobius"/>
    </source>
</evidence>
<proteinExistence type="predicted"/>
<comment type="caution">
    <text evidence="6">The sequence shown here is derived from an EMBL/GenBank/DDBJ whole genome shotgun (WGS) entry which is preliminary data.</text>
</comment>
<evidence type="ECO:0000313" key="6">
    <source>
        <dbReference type="EMBL" id="GLQ25042.1"/>
    </source>
</evidence>
<evidence type="ECO:0000256" key="2">
    <source>
        <dbReference type="ARBA" id="ARBA00022989"/>
    </source>
</evidence>
<feature type="transmembrane region" description="Helical" evidence="4">
    <location>
        <begin position="6"/>
        <end position="25"/>
    </location>
</feature>
<name>A0ABQ5VF07_9PROT</name>
<organism evidence="6 7">
    <name type="scientific">Algimonas ampicilliniresistens</name>
    <dbReference type="NCBI Taxonomy" id="1298735"/>
    <lineage>
        <taxon>Bacteria</taxon>
        <taxon>Pseudomonadati</taxon>
        <taxon>Pseudomonadota</taxon>
        <taxon>Alphaproteobacteria</taxon>
        <taxon>Maricaulales</taxon>
        <taxon>Robiginitomaculaceae</taxon>
        <taxon>Algimonas</taxon>
    </lineage>
</organism>
<evidence type="ECO:0000256" key="1">
    <source>
        <dbReference type="ARBA" id="ARBA00022692"/>
    </source>
</evidence>
<accession>A0ABQ5VF07</accession>
<keyword evidence="3 4" id="KW-0472">Membrane</keyword>
<dbReference type="Proteomes" id="UP001161391">
    <property type="component" value="Unassembled WGS sequence"/>
</dbReference>
<dbReference type="PROSITE" id="PS51503">
    <property type="entry name" value="HIG1"/>
    <property type="match status" value="1"/>
</dbReference>
<feature type="transmembrane region" description="Helical" evidence="4">
    <location>
        <begin position="46"/>
        <end position="62"/>
    </location>
</feature>
<reference evidence="6" key="2">
    <citation type="submission" date="2023-01" db="EMBL/GenBank/DDBJ databases">
        <title>Draft genome sequence of Algimonas ampicilliniresistens strain NBRC 108219.</title>
        <authorList>
            <person name="Sun Q."/>
            <person name="Mori K."/>
        </authorList>
    </citation>
    <scope>NUCLEOTIDE SEQUENCE</scope>
    <source>
        <strain evidence="6">NBRC 108219</strain>
    </source>
</reference>
<dbReference type="RefSeq" id="WP_284392144.1">
    <property type="nucleotide sequence ID" value="NZ_BSNK01000002.1"/>
</dbReference>
<sequence>MFYILIFFAALAMLYVVATLVIGGSQMARTGKGAREKSNSWMWKRVGAQAVALGLLFLAYQIRKNGG</sequence>
<keyword evidence="7" id="KW-1185">Reference proteome</keyword>
<gene>
    <name evidence="6" type="ORF">GCM10007853_29160</name>
</gene>
<keyword evidence="2 4" id="KW-1133">Transmembrane helix</keyword>